<gene>
    <name evidence="1" type="ORF">OCBIM_22022466mg</name>
</gene>
<name>A0A0L8H555_OCTBM</name>
<dbReference type="AlphaFoldDB" id="A0A0L8H555"/>
<protein>
    <submittedName>
        <fullName evidence="1">Uncharacterized protein</fullName>
    </submittedName>
</protein>
<reference evidence="1" key="1">
    <citation type="submission" date="2015-07" db="EMBL/GenBank/DDBJ databases">
        <title>MeaNS - Measles Nucleotide Surveillance Program.</title>
        <authorList>
            <person name="Tran T."/>
            <person name="Druce J."/>
        </authorList>
    </citation>
    <scope>NUCLEOTIDE SEQUENCE</scope>
    <source>
        <strain evidence="1">UCB-OBI-ISO-001</strain>
        <tissue evidence="1">Gonad</tissue>
    </source>
</reference>
<proteinExistence type="predicted"/>
<accession>A0A0L8H555</accession>
<organism evidence="1">
    <name type="scientific">Octopus bimaculoides</name>
    <name type="common">California two-spotted octopus</name>
    <dbReference type="NCBI Taxonomy" id="37653"/>
    <lineage>
        <taxon>Eukaryota</taxon>
        <taxon>Metazoa</taxon>
        <taxon>Spiralia</taxon>
        <taxon>Lophotrochozoa</taxon>
        <taxon>Mollusca</taxon>
        <taxon>Cephalopoda</taxon>
        <taxon>Coleoidea</taxon>
        <taxon>Octopodiformes</taxon>
        <taxon>Octopoda</taxon>
        <taxon>Incirrata</taxon>
        <taxon>Octopodidae</taxon>
        <taxon>Octopus</taxon>
    </lineage>
</organism>
<dbReference type="EMBL" id="KQ419223">
    <property type="protein sequence ID" value="KOF84194.1"/>
    <property type="molecule type" value="Genomic_DNA"/>
</dbReference>
<evidence type="ECO:0000313" key="1">
    <source>
        <dbReference type="EMBL" id="KOF84194.1"/>
    </source>
</evidence>
<feature type="non-terminal residue" evidence="1">
    <location>
        <position position="1"/>
    </location>
</feature>
<sequence>INRKLHPTKQNSYHIHKDTHTHTIQYDRKVYSCVYTHAQTCMYNSLTHTHRESSTHRVLHLAHTVLHTQSLAHTESCTHRHVLP</sequence>